<dbReference type="EMBL" id="CAJVQA010007937">
    <property type="protein sequence ID" value="CAG8664040.1"/>
    <property type="molecule type" value="Genomic_DNA"/>
</dbReference>
<name>A0A9N9E3W0_9GLOM</name>
<gene>
    <name evidence="1" type="ORF">CPELLU_LOCUS9941</name>
</gene>
<dbReference type="AlphaFoldDB" id="A0A9N9E3W0"/>
<dbReference type="Proteomes" id="UP000789759">
    <property type="component" value="Unassembled WGS sequence"/>
</dbReference>
<evidence type="ECO:0000313" key="2">
    <source>
        <dbReference type="Proteomes" id="UP000789759"/>
    </source>
</evidence>
<evidence type="ECO:0000313" key="1">
    <source>
        <dbReference type="EMBL" id="CAG8664040.1"/>
    </source>
</evidence>
<organism evidence="1 2">
    <name type="scientific">Cetraspora pellucida</name>
    <dbReference type="NCBI Taxonomy" id="1433469"/>
    <lineage>
        <taxon>Eukaryota</taxon>
        <taxon>Fungi</taxon>
        <taxon>Fungi incertae sedis</taxon>
        <taxon>Mucoromycota</taxon>
        <taxon>Glomeromycotina</taxon>
        <taxon>Glomeromycetes</taxon>
        <taxon>Diversisporales</taxon>
        <taxon>Gigasporaceae</taxon>
        <taxon>Cetraspora</taxon>
    </lineage>
</organism>
<dbReference type="OrthoDB" id="2446246at2759"/>
<keyword evidence="2" id="KW-1185">Reference proteome</keyword>
<sequence>MHTTKECNQGYNNSNCQFYVNAYWCKKDNKIYITKIDNQHNYALINNIKIVATYYQRLTPKMHDDIKLLASCRVHAEAIIEVLQKKNLGKYIHICNVYNIIQMNRIQKKTISDAGSMYLELIKHQQADPTFYINACIESPTGMFSENLFDVNIIELEQLIAGLEWTKTIECWYLNRLVKSVTIFESEPVISLMSNEEFNELGYAIHIDFSYLKDICRNHIFTKHISREMMHREQ</sequence>
<proteinExistence type="predicted"/>
<accession>A0A9N9E3W0</accession>
<protein>
    <submittedName>
        <fullName evidence="1">15791_t:CDS:1</fullName>
    </submittedName>
</protein>
<comment type="caution">
    <text evidence="1">The sequence shown here is derived from an EMBL/GenBank/DDBJ whole genome shotgun (WGS) entry which is preliminary data.</text>
</comment>
<reference evidence="1" key="1">
    <citation type="submission" date="2021-06" db="EMBL/GenBank/DDBJ databases">
        <authorList>
            <person name="Kallberg Y."/>
            <person name="Tangrot J."/>
            <person name="Rosling A."/>
        </authorList>
    </citation>
    <scope>NUCLEOTIDE SEQUENCE</scope>
    <source>
        <strain evidence="1">FL966</strain>
    </source>
</reference>